<dbReference type="KEGG" id="awd:AWOD_I_1468"/>
<dbReference type="AlphaFoldDB" id="A0A090IQB2"/>
<dbReference type="GeneID" id="28541026"/>
<protein>
    <submittedName>
        <fullName evidence="1">Uncharacterized phage protein</fullName>
    </submittedName>
</protein>
<accession>A0A090IQB2</accession>
<proteinExistence type="predicted"/>
<dbReference type="EMBL" id="LN554846">
    <property type="protein sequence ID" value="CED71543.1"/>
    <property type="molecule type" value="Genomic_DNA"/>
</dbReference>
<reference evidence="2" key="1">
    <citation type="submission" date="2014-09" db="EMBL/GenBank/DDBJ databases">
        <authorList>
            <person name="Hjerde E."/>
        </authorList>
    </citation>
    <scope>NUCLEOTIDE SEQUENCE [LARGE SCALE GENOMIC DNA]</scope>
    <source>
        <strain evidence="2">06/09/139</strain>
    </source>
</reference>
<dbReference type="PATRIC" id="fig|80852.17.peg.1510"/>
<gene>
    <name evidence="1" type="ORF">AWOD_I_1468</name>
</gene>
<dbReference type="STRING" id="80852.AWOD_I_1468"/>
<sequence length="355" mass="37041">MSTVDLGQVNHVSGLKYKSIHNGGTIKPNGRYLLSVFVNAVVTDDSSVDVGDVIELASDYTTENKTVTFSHPVVIGNTLYGDGVITFNDKLTLWFDGQAWVDNFNSTAELIDVGSKTFTDSGQITIDTVADNFQHNVPLYITLQICGVGGAGYSNTGNIYSGGGAGAFLAIEFVSLNKTTFPVIDVLIGSRSGNVDYKYPGYVTGKKGGDSQLKINDQLIADIFGGGSSTSYSVNSLGGIEPAPQNIEKMLSVIVSKGGEGKSANAINETNVITRNGEDIATACGAFTGEKAAYSSSGNYLYYYRYGGGGASAMGSGGAGHGAGGRNNTQKNGAMIITYRPATADEIAIQEALNA</sequence>
<evidence type="ECO:0000313" key="1">
    <source>
        <dbReference type="EMBL" id="CED71543.1"/>
    </source>
</evidence>
<evidence type="ECO:0000313" key="2">
    <source>
        <dbReference type="Proteomes" id="UP000032427"/>
    </source>
</evidence>
<keyword evidence="2" id="KW-1185">Reference proteome</keyword>
<organism evidence="1 2">
    <name type="scientific">Aliivibrio wodanis</name>
    <dbReference type="NCBI Taxonomy" id="80852"/>
    <lineage>
        <taxon>Bacteria</taxon>
        <taxon>Pseudomonadati</taxon>
        <taxon>Pseudomonadota</taxon>
        <taxon>Gammaproteobacteria</taxon>
        <taxon>Vibrionales</taxon>
        <taxon>Vibrionaceae</taxon>
        <taxon>Aliivibrio</taxon>
    </lineage>
</organism>
<name>A0A090IQB2_9GAMM</name>
<dbReference type="Proteomes" id="UP000032427">
    <property type="component" value="Chromosome 1"/>
</dbReference>
<dbReference type="HOGENOM" id="CLU_779960_0_0_6"/>